<comment type="catalytic activity">
    <reaction evidence="12 14">
        <text>2 cob(II)yrinate a,c diamide + reduced [electron-transfer flavoprotein] + 2 ATP = 2 adenosylcob(III)yrinate a,c-diamide + 2 triphosphate + oxidized [electron-transfer flavoprotein] + 3 H(+)</text>
        <dbReference type="Rhea" id="RHEA:11528"/>
        <dbReference type="Rhea" id="RHEA-COMP:10685"/>
        <dbReference type="Rhea" id="RHEA-COMP:10686"/>
        <dbReference type="ChEBI" id="CHEBI:15378"/>
        <dbReference type="ChEBI" id="CHEBI:18036"/>
        <dbReference type="ChEBI" id="CHEBI:30616"/>
        <dbReference type="ChEBI" id="CHEBI:57692"/>
        <dbReference type="ChEBI" id="CHEBI:58307"/>
        <dbReference type="ChEBI" id="CHEBI:58503"/>
        <dbReference type="ChEBI" id="CHEBI:58537"/>
        <dbReference type="EC" id="2.5.1.17"/>
    </reaction>
</comment>
<organism evidence="16 17">
    <name type="scientific">Anaeroselena agilis</name>
    <dbReference type="NCBI Taxonomy" id="3063788"/>
    <lineage>
        <taxon>Bacteria</taxon>
        <taxon>Bacillati</taxon>
        <taxon>Bacillota</taxon>
        <taxon>Negativicutes</taxon>
        <taxon>Acetonemataceae</taxon>
        <taxon>Anaeroselena</taxon>
    </lineage>
</organism>
<evidence type="ECO:0000256" key="10">
    <source>
        <dbReference type="ARBA" id="ARBA00033334"/>
    </source>
</evidence>
<evidence type="ECO:0000256" key="6">
    <source>
        <dbReference type="ARBA" id="ARBA00022679"/>
    </source>
</evidence>
<evidence type="ECO:0000256" key="3">
    <source>
        <dbReference type="ARBA" id="ARBA00012454"/>
    </source>
</evidence>
<evidence type="ECO:0000256" key="7">
    <source>
        <dbReference type="ARBA" id="ARBA00022741"/>
    </source>
</evidence>
<dbReference type="InterPro" id="IPR029499">
    <property type="entry name" value="PduO-typ"/>
</dbReference>
<reference evidence="16 17" key="1">
    <citation type="submission" date="2023-07" db="EMBL/GenBank/DDBJ databases">
        <title>The novel representative of Negativicutes class, Anaeroselena agilis gen. nov. sp. nov.</title>
        <authorList>
            <person name="Prokofeva M.I."/>
            <person name="Elcheninov A.G."/>
            <person name="Klyukina A."/>
            <person name="Kublanov I.V."/>
            <person name="Frolov E.N."/>
            <person name="Podosokorskaya O.A."/>
        </authorList>
    </citation>
    <scope>NUCLEOTIDE SEQUENCE [LARGE SCALE GENOMIC DNA]</scope>
    <source>
        <strain evidence="16 17">4137-cl</strain>
    </source>
</reference>
<keyword evidence="17" id="KW-1185">Reference proteome</keyword>
<comment type="pathway">
    <text evidence="1 14">Cofactor biosynthesis; adenosylcobalamin biosynthesis; adenosylcobalamin from cob(II)yrinate a,c-diamide: step 2/7.</text>
</comment>
<dbReference type="Proteomes" id="UP001254848">
    <property type="component" value="Unassembled WGS sequence"/>
</dbReference>
<dbReference type="RefSeq" id="WP_413779741.1">
    <property type="nucleotide sequence ID" value="NZ_JAUOZS010000001.1"/>
</dbReference>
<dbReference type="SUPFAM" id="SSF89028">
    <property type="entry name" value="Cobalamin adenosyltransferase-like"/>
    <property type="match status" value="1"/>
</dbReference>
<dbReference type="PANTHER" id="PTHR12213:SF0">
    <property type="entry name" value="CORRINOID ADENOSYLTRANSFERASE MMAB"/>
    <property type="match status" value="1"/>
</dbReference>
<dbReference type="Pfam" id="PF01923">
    <property type="entry name" value="Cob_adeno_trans"/>
    <property type="match status" value="1"/>
</dbReference>
<proteinExistence type="inferred from homology"/>
<evidence type="ECO:0000256" key="2">
    <source>
        <dbReference type="ARBA" id="ARBA00007487"/>
    </source>
</evidence>
<dbReference type="InterPro" id="IPR036451">
    <property type="entry name" value="CblAdoTrfase-like_sf"/>
</dbReference>
<dbReference type="GO" id="GO:0008817">
    <property type="term" value="F:corrinoid adenosyltransferase activity"/>
    <property type="evidence" value="ECO:0007669"/>
    <property type="project" value="UniProtKB-EC"/>
</dbReference>
<evidence type="ECO:0000313" key="16">
    <source>
        <dbReference type="EMBL" id="MDT8901221.1"/>
    </source>
</evidence>
<evidence type="ECO:0000256" key="8">
    <source>
        <dbReference type="ARBA" id="ARBA00022840"/>
    </source>
</evidence>
<keyword evidence="6 14" id="KW-0808">Transferase</keyword>
<keyword evidence="7 14" id="KW-0547">Nucleotide-binding</keyword>
<evidence type="ECO:0000256" key="9">
    <source>
        <dbReference type="ARBA" id="ARBA00031529"/>
    </source>
</evidence>
<name>A0ABU3NZD5_9FIRM</name>
<dbReference type="InterPro" id="IPR016030">
    <property type="entry name" value="CblAdoTrfase-like"/>
</dbReference>
<keyword evidence="5 14" id="KW-0169">Cobalamin biosynthesis</keyword>
<feature type="domain" description="Cobalamin adenosyltransferase-like" evidence="15">
    <location>
        <begin position="3"/>
        <end position="161"/>
    </location>
</feature>
<dbReference type="NCBIfam" id="TIGR00636">
    <property type="entry name" value="PduO_Nterm"/>
    <property type="match status" value="1"/>
</dbReference>
<evidence type="ECO:0000256" key="14">
    <source>
        <dbReference type="RuleBase" id="RU366026"/>
    </source>
</evidence>
<evidence type="ECO:0000259" key="15">
    <source>
        <dbReference type="Pfam" id="PF01923"/>
    </source>
</evidence>
<evidence type="ECO:0000256" key="4">
    <source>
        <dbReference type="ARBA" id="ARBA00020963"/>
    </source>
</evidence>
<comment type="similarity">
    <text evidence="2 14">Belongs to the Cob(I)alamin adenosyltransferase family.</text>
</comment>
<comment type="catalytic activity">
    <reaction evidence="13 14">
        <text>2 cob(II)alamin + reduced [electron-transfer flavoprotein] + 2 ATP = 2 adenosylcob(III)alamin + 2 triphosphate + oxidized [electron-transfer flavoprotein] + 3 H(+)</text>
        <dbReference type="Rhea" id="RHEA:28671"/>
        <dbReference type="Rhea" id="RHEA-COMP:10685"/>
        <dbReference type="Rhea" id="RHEA-COMP:10686"/>
        <dbReference type="ChEBI" id="CHEBI:15378"/>
        <dbReference type="ChEBI" id="CHEBI:16304"/>
        <dbReference type="ChEBI" id="CHEBI:18036"/>
        <dbReference type="ChEBI" id="CHEBI:18408"/>
        <dbReference type="ChEBI" id="CHEBI:30616"/>
        <dbReference type="ChEBI" id="CHEBI:57692"/>
        <dbReference type="ChEBI" id="CHEBI:58307"/>
        <dbReference type="EC" id="2.5.1.17"/>
    </reaction>
</comment>
<dbReference type="EC" id="2.5.1.17" evidence="3 14"/>
<keyword evidence="8 14" id="KW-0067">ATP-binding</keyword>
<comment type="caution">
    <text evidence="16">The sequence shown here is derived from an EMBL/GenBank/DDBJ whole genome shotgun (WGS) entry which is preliminary data.</text>
</comment>
<dbReference type="PANTHER" id="PTHR12213">
    <property type="entry name" value="CORRINOID ADENOSYLTRANSFERASE"/>
    <property type="match status" value="1"/>
</dbReference>
<evidence type="ECO:0000256" key="11">
    <source>
        <dbReference type="ARBA" id="ARBA00033354"/>
    </source>
</evidence>
<evidence type="ECO:0000256" key="5">
    <source>
        <dbReference type="ARBA" id="ARBA00022573"/>
    </source>
</evidence>
<dbReference type="Gene3D" id="1.20.1200.10">
    <property type="entry name" value="Cobalamin adenosyltransferase-like"/>
    <property type="match status" value="1"/>
</dbReference>
<gene>
    <name evidence="16" type="ORF">Q4T40_08225</name>
</gene>
<sequence>MKIYTKTGDKGETSLYSGERVPKDSPRVEAYGIIDELDSALGLARALCVNQEVRAAVHDLQKLLWTVMAEVATIGGEPRVTAAEVAAVENLIDKFDAALPPLTAFIIPGDTPGGAALDLARTVARRAERQLWRVARGEQLGEHILVLVNRLSDLCFTLARAEMENKR</sequence>
<evidence type="ECO:0000256" key="1">
    <source>
        <dbReference type="ARBA" id="ARBA00005121"/>
    </source>
</evidence>
<evidence type="ECO:0000313" key="17">
    <source>
        <dbReference type="Proteomes" id="UP001254848"/>
    </source>
</evidence>
<evidence type="ECO:0000256" key="13">
    <source>
        <dbReference type="ARBA" id="ARBA00048692"/>
    </source>
</evidence>
<dbReference type="EMBL" id="JAUOZS010000001">
    <property type="protein sequence ID" value="MDT8901221.1"/>
    <property type="molecule type" value="Genomic_DNA"/>
</dbReference>
<evidence type="ECO:0000256" key="12">
    <source>
        <dbReference type="ARBA" id="ARBA00048555"/>
    </source>
</evidence>
<accession>A0ABU3NZD5</accession>
<protein>
    <recommendedName>
        <fullName evidence="4 14">Corrinoid adenosyltransferase</fullName>
        <ecNumber evidence="3 14">2.5.1.17</ecNumber>
    </recommendedName>
    <alternativeName>
        <fullName evidence="9 14">Cob(II)alamin adenosyltransferase</fullName>
    </alternativeName>
    <alternativeName>
        <fullName evidence="11 14">Cob(II)yrinic acid a,c-diamide adenosyltransferase</fullName>
    </alternativeName>
    <alternativeName>
        <fullName evidence="10 14">Cobinamide/cobalamin adenosyltransferase</fullName>
    </alternativeName>
</protein>